<gene>
    <name evidence="3" type="ORF">PR001_g7610</name>
    <name evidence="2" type="ORF">PR002_g7941</name>
    <name evidence="4" type="ORF">PR003_g8209</name>
</gene>
<dbReference type="EMBL" id="QXFV01000384">
    <property type="protein sequence ID" value="KAE9039210.1"/>
    <property type="molecule type" value="Genomic_DNA"/>
</dbReference>
<evidence type="ECO:0000313" key="6">
    <source>
        <dbReference type="Proteomes" id="UP000434957"/>
    </source>
</evidence>
<proteinExistence type="predicted"/>
<dbReference type="EMBL" id="QXFT01000403">
    <property type="protein sequence ID" value="KAE9344926.1"/>
    <property type="molecule type" value="Genomic_DNA"/>
</dbReference>
<dbReference type="OrthoDB" id="126464at2759"/>
<feature type="chain" id="PRO_5036380207" evidence="1">
    <location>
        <begin position="21"/>
        <end position="111"/>
    </location>
</feature>
<evidence type="ECO:0000313" key="4">
    <source>
        <dbReference type="EMBL" id="KAE9344926.1"/>
    </source>
</evidence>
<organism evidence="2 7">
    <name type="scientific">Phytophthora rubi</name>
    <dbReference type="NCBI Taxonomy" id="129364"/>
    <lineage>
        <taxon>Eukaryota</taxon>
        <taxon>Sar</taxon>
        <taxon>Stramenopiles</taxon>
        <taxon>Oomycota</taxon>
        <taxon>Peronosporomycetes</taxon>
        <taxon>Peronosporales</taxon>
        <taxon>Peronosporaceae</taxon>
        <taxon>Phytophthora</taxon>
    </lineage>
</organism>
<dbReference type="Proteomes" id="UP000435112">
    <property type="component" value="Unassembled WGS sequence"/>
</dbReference>
<evidence type="ECO:0000256" key="1">
    <source>
        <dbReference type="SAM" id="SignalP"/>
    </source>
</evidence>
<dbReference type="EMBL" id="QXFU01000391">
    <property type="protein sequence ID" value="KAE9034767.1"/>
    <property type="molecule type" value="Genomic_DNA"/>
</dbReference>
<evidence type="ECO:0000313" key="5">
    <source>
        <dbReference type="Proteomes" id="UP000429607"/>
    </source>
</evidence>
<reference evidence="5 7" key="1">
    <citation type="submission" date="2018-09" db="EMBL/GenBank/DDBJ databases">
        <title>Genomic investigation of the strawberry pathogen Phytophthora fragariae indicates pathogenicity is determined by transcriptional variation in three key races.</title>
        <authorList>
            <person name="Adams T.M."/>
            <person name="Armitage A.D."/>
            <person name="Sobczyk M.K."/>
            <person name="Bates H.J."/>
            <person name="Dunwell J.M."/>
            <person name="Nellist C.F."/>
            <person name="Harrison R.J."/>
        </authorList>
    </citation>
    <scope>NUCLEOTIDE SEQUENCE [LARGE SCALE GENOMIC DNA]</scope>
    <source>
        <strain evidence="3 5">SCRP249</strain>
        <strain evidence="2 7">SCRP324</strain>
        <strain evidence="4 6">SCRP333</strain>
    </source>
</reference>
<name>A0A6A3N390_9STRA</name>
<protein>
    <submittedName>
        <fullName evidence="2">Uncharacterized protein</fullName>
    </submittedName>
</protein>
<dbReference type="Proteomes" id="UP000434957">
    <property type="component" value="Unassembled WGS sequence"/>
</dbReference>
<accession>A0A6A3N390</accession>
<evidence type="ECO:0000313" key="2">
    <source>
        <dbReference type="EMBL" id="KAE9034767.1"/>
    </source>
</evidence>
<comment type="caution">
    <text evidence="2">The sequence shown here is derived from an EMBL/GenBank/DDBJ whole genome shotgun (WGS) entry which is preliminary data.</text>
</comment>
<dbReference type="AlphaFoldDB" id="A0A6A3N390"/>
<keyword evidence="1" id="KW-0732">Signal</keyword>
<evidence type="ECO:0000313" key="7">
    <source>
        <dbReference type="Proteomes" id="UP000435112"/>
    </source>
</evidence>
<feature type="signal peptide" evidence="1">
    <location>
        <begin position="1"/>
        <end position="20"/>
    </location>
</feature>
<sequence>MTLLCVTVAAARSYLVVVTASVKGYQKPMTVLIHSGASLNFATKASVAKNTALYASALEGFKSNTNVCTLSDRVHRLSASASPRTRRRWCARHCPLEKATELLCCCLGQSL</sequence>
<dbReference type="Proteomes" id="UP000429607">
    <property type="component" value="Unassembled WGS sequence"/>
</dbReference>
<evidence type="ECO:0000313" key="3">
    <source>
        <dbReference type="EMBL" id="KAE9039210.1"/>
    </source>
</evidence>
<keyword evidence="6" id="KW-1185">Reference proteome</keyword>